<dbReference type="InterPro" id="IPR039421">
    <property type="entry name" value="Type_1_exporter"/>
</dbReference>
<evidence type="ECO:0000313" key="4">
    <source>
        <dbReference type="Proteomes" id="UP000230233"/>
    </source>
</evidence>
<dbReference type="Gene3D" id="3.40.50.300">
    <property type="entry name" value="P-loop containing nucleotide triphosphate hydrolases"/>
    <property type="match status" value="1"/>
</dbReference>
<evidence type="ECO:0000256" key="2">
    <source>
        <dbReference type="ARBA" id="ARBA00022737"/>
    </source>
</evidence>
<evidence type="ECO:0000313" key="3">
    <source>
        <dbReference type="EMBL" id="PIC13540.1"/>
    </source>
</evidence>
<sequence>MHTYENHKIRRSNRREVRRYDRRINAVLRQRNIPLDTLENVPLGNLKFGLHWFTTSGLIDFLKGCVWEVNASKTILKSPILEIHCSLATIVTQIERISLLKDTIRGNPLKDLVQASQMANAHNFIMKLPKGYDTDGGIKVSGRQKQRATIAIRNPKILLLDEATSALDAHNERLVQDALNNARKGRTTIMIAHRLSRIRQNCAFGGLKSGGKSNS</sequence>
<dbReference type="EMBL" id="PDUG01000012">
    <property type="protein sequence ID" value="PIC13540.1"/>
    <property type="molecule type" value="Genomic_DNA"/>
</dbReference>
<proteinExistence type="predicted"/>
<evidence type="ECO:0000256" key="1">
    <source>
        <dbReference type="ARBA" id="ARBA00022448"/>
    </source>
</evidence>
<evidence type="ECO:0008006" key="5">
    <source>
        <dbReference type="Google" id="ProtNLM"/>
    </source>
</evidence>
<dbReference type="STRING" id="1611254.A0A2G5SER6"/>
<gene>
    <name evidence="3" type="ORF">B9Z55_027657</name>
</gene>
<dbReference type="OrthoDB" id="6500128at2759"/>
<dbReference type="GO" id="GO:0005743">
    <property type="term" value="C:mitochondrial inner membrane"/>
    <property type="evidence" value="ECO:0007669"/>
    <property type="project" value="TreeGrafter"/>
</dbReference>
<reference evidence="4" key="1">
    <citation type="submission" date="2017-10" db="EMBL/GenBank/DDBJ databases">
        <title>Rapid genome shrinkage in a self-fertile nematode reveals novel sperm competition proteins.</title>
        <authorList>
            <person name="Yin D."/>
            <person name="Schwarz E.M."/>
            <person name="Thomas C.G."/>
            <person name="Felde R.L."/>
            <person name="Korf I.F."/>
            <person name="Cutter A.D."/>
            <person name="Schartner C.M."/>
            <person name="Ralston E.J."/>
            <person name="Meyer B.J."/>
            <person name="Haag E.S."/>
        </authorList>
    </citation>
    <scope>NUCLEOTIDE SEQUENCE [LARGE SCALE GENOMIC DNA]</scope>
    <source>
        <strain evidence="4">JU1422</strain>
    </source>
</reference>
<keyword evidence="2" id="KW-0677">Repeat</keyword>
<keyword evidence="1" id="KW-0813">Transport</keyword>
<dbReference type="Proteomes" id="UP000230233">
    <property type="component" value="Unassembled WGS sequence"/>
</dbReference>
<name>A0A2G5SER6_9PELO</name>
<comment type="caution">
    <text evidence="3">The sequence shown here is derived from an EMBL/GenBank/DDBJ whole genome shotgun (WGS) entry which is preliminary data.</text>
</comment>
<protein>
    <recommendedName>
        <fullName evidence="5">ABC transporter domain-containing protein</fullName>
    </recommendedName>
</protein>
<dbReference type="GO" id="GO:0090374">
    <property type="term" value="P:oligopeptide export from mitochondrion"/>
    <property type="evidence" value="ECO:0007669"/>
    <property type="project" value="TreeGrafter"/>
</dbReference>
<organism evidence="3 4">
    <name type="scientific">Caenorhabditis nigoni</name>
    <dbReference type="NCBI Taxonomy" id="1611254"/>
    <lineage>
        <taxon>Eukaryota</taxon>
        <taxon>Metazoa</taxon>
        <taxon>Ecdysozoa</taxon>
        <taxon>Nematoda</taxon>
        <taxon>Chromadorea</taxon>
        <taxon>Rhabditida</taxon>
        <taxon>Rhabditina</taxon>
        <taxon>Rhabditomorpha</taxon>
        <taxon>Rhabditoidea</taxon>
        <taxon>Rhabditidae</taxon>
        <taxon>Peloderinae</taxon>
        <taxon>Caenorhabditis</taxon>
    </lineage>
</organism>
<dbReference type="GO" id="GO:0015421">
    <property type="term" value="F:ABC-type oligopeptide transporter activity"/>
    <property type="evidence" value="ECO:0007669"/>
    <property type="project" value="TreeGrafter"/>
</dbReference>
<dbReference type="AlphaFoldDB" id="A0A2G5SER6"/>
<dbReference type="PANTHER" id="PTHR43394">
    <property type="entry name" value="ATP-DEPENDENT PERMEASE MDL1, MITOCHONDRIAL"/>
    <property type="match status" value="1"/>
</dbReference>
<accession>A0A2G5SER6</accession>
<dbReference type="PANTHER" id="PTHR43394:SF11">
    <property type="entry name" value="ATP-BINDING CASSETTE TRANSPORTER"/>
    <property type="match status" value="1"/>
</dbReference>
<keyword evidence="4" id="KW-1185">Reference proteome</keyword>
<dbReference type="SUPFAM" id="SSF52540">
    <property type="entry name" value="P-loop containing nucleoside triphosphate hydrolases"/>
    <property type="match status" value="1"/>
</dbReference>
<dbReference type="InterPro" id="IPR027417">
    <property type="entry name" value="P-loop_NTPase"/>
</dbReference>